<dbReference type="InterPro" id="IPR006555">
    <property type="entry name" value="ATP-dep_Helicase_C"/>
</dbReference>
<evidence type="ECO:0000256" key="9">
    <source>
        <dbReference type="ARBA" id="ARBA00023014"/>
    </source>
</evidence>
<keyword evidence="10" id="KW-0238">DNA-binding</keyword>
<keyword evidence="4" id="KW-0227">DNA damage</keyword>
<evidence type="ECO:0000256" key="1">
    <source>
        <dbReference type="ARBA" id="ARBA00022485"/>
    </source>
</evidence>
<name>A0A830EYY0_9EURY</name>
<proteinExistence type="predicted"/>
<evidence type="ECO:0000256" key="4">
    <source>
        <dbReference type="ARBA" id="ARBA00022763"/>
    </source>
</evidence>
<dbReference type="PANTHER" id="PTHR11472">
    <property type="entry name" value="DNA REPAIR DEAD HELICASE RAD3/XP-D SUBFAMILY MEMBER"/>
    <property type="match status" value="1"/>
</dbReference>
<dbReference type="SMART" id="SM00488">
    <property type="entry name" value="DEXDc2"/>
    <property type="match status" value="1"/>
</dbReference>
<evidence type="ECO:0000256" key="10">
    <source>
        <dbReference type="ARBA" id="ARBA00023125"/>
    </source>
</evidence>
<evidence type="ECO:0000256" key="3">
    <source>
        <dbReference type="ARBA" id="ARBA00022741"/>
    </source>
</evidence>
<evidence type="ECO:0000256" key="6">
    <source>
        <dbReference type="ARBA" id="ARBA00022806"/>
    </source>
</evidence>
<evidence type="ECO:0000256" key="11">
    <source>
        <dbReference type="ARBA" id="ARBA00023204"/>
    </source>
</evidence>
<dbReference type="Gene3D" id="3.40.50.300">
    <property type="entry name" value="P-loop containing nucleotide triphosphate hydrolases"/>
    <property type="match status" value="2"/>
</dbReference>
<comment type="caution">
    <text evidence="16">The sequence shown here is derived from an EMBL/GenBank/DDBJ whole genome shotgun (WGS) entry which is preliminary data.</text>
</comment>
<feature type="region of interest" description="Disordered" evidence="13">
    <location>
        <begin position="182"/>
        <end position="219"/>
    </location>
</feature>
<dbReference type="GO" id="GO:0005524">
    <property type="term" value="F:ATP binding"/>
    <property type="evidence" value="ECO:0007669"/>
    <property type="project" value="UniProtKB-KW"/>
</dbReference>
<keyword evidence="17" id="KW-1185">Reference proteome</keyword>
<evidence type="ECO:0000313" key="16">
    <source>
        <dbReference type="EMBL" id="GGL23558.1"/>
    </source>
</evidence>
<dbReference type="PANTHER" id="PTHR11472:SF34">
    <property type="entry name" value="REGULATOR OF TELOMERE ELONGATION HELICASE 1"/>
    <property type="match status" value="1"/>
</dbReference>
<dbReference type="GO" id="GO:0003678">
    <property type="term" value="F:DNA helicase activity"/>
    <property type="evidence" value="ECO:0007669"/>
    <property type="project" value="InterPro"/>
</dbReference>
<keyword evidence="2" id="KW-0479">Metal-binding</keyword>
<dbReference type="InterPro" id="IPR010614">
    <property type="entry name" value="RAD3-like_helicase_DEAD"/>
</dbReference>
<evidence type="ECO:0000256" key="2">
    <source>
        <dbReference type="ARBA" id="ARBA00022723"/>
    </source>
</evidence>
<evidence type="ECO:0000313" key="17">
    <source>
        <dbReference type="Proteomes" id="UP000628840"/>
    </source>
</evidence>
<protein>
    <submittedName>
        <fullName evidence="16">Helicase</fullName>
    </submittedName>
</protein>
<dbReference type="PROSITE" id="PS51819">
    <property type="entry name" value="VOC"/>
    <property type="match status" value="1"/>
</dbReference>
<dbReference type="GO" id="GO:0006281">
    <property type="term" value="P:DNA repair"/>
    <property type="evidence" value="ECO:0007669"/>
    <property type="project" value="UniProtKB-KW"/>
</dbReference>
<dbReference type="AlphaFoldDB" id="A0A830EYY0"/>
<feature type="compositionally biased region" description="Basic and acidic residues" evidence="13">
    <location>
        <begin position="182"/>
        <end position="191"/>
    </location>
</feature>
<keyword evidence="3" id="KW-0547">Nucleotide-binding</keyword>
<dbReference type="InterPro" id="IPR027417">
    <property type="entry name" value="P-loop_NTPase"/>
</dbReference>
<keyword evidence="6 16" id="KW-0347">Helicase</keyword>
<dbReference type="InterPro" id="IPR045028">
    <property type="entry name" value="DinG/Rad3-like"/>
</dbReference>
<keyword evidence="8" id="KW-0408">Iron</keyword>
<evidence type="ECO:0000256" key="5">
    <source>
        <dbReference type="ARBA" id="ARBA00022801"/>
    </source>
</evidence>
<evidence type="ECO:0000256" key="13">
    <source>
        <dbReference type="SAM" id="MobiDB-lite"/>
    </source>
</evidence>
<evidence type="ECO:0000259" key="15">
    <source>
        <dbReference type="PROSITE" id="PS51819"/>
    </source>
</evidence>
<reference evidence="16 17" key="1">
    <citation type="journal article" date="2019" name="Int. J. Syst. Evol. Microbiol.">
        <title>The Global Catalogue of Microorganisms (GCM) 10K type strain sequencing project: providing services to taxonomists for standard genome sequencing and annotation.</title>
        <authorList>
            <consortium name="The Broad Institute Genomics Platform"/>
            <consortium name="The Broad Institute Genome Sequencing Center for Infectious Disease"/>
            <person name="Wu L."/>
            <person name="Ma J."/>
        </authorList>
    </citation>
    <scope>NUCLEOTIDE SEQUENCE [LARGE SCALE GENOMIC DNA]</scope>
    <source>
        <strain evidence="16 17">JCM 19585</strain>
    </source>
</reference>
<dbReference type="Pfam" id="PF13307">
    <property type="entry name" value="Helicase_C_2"/>
    <property type="match status" value="1"/>
</dbReference>
<evidence type="ECO:0000256" key="7">
    <source>
        <dbReference type="ARBA" id="ARBA00022840"/>
    </source>
</evidence>
<feature type="domain" description="Helicase ATP-binding" evidence="14">
    <location>
        <begin position="11"/>
        <end position="361"/>
    </location>
</feature>
<keyword evidence="12" id="KW-0413">Isomerase</keyword>
<dbReference type="OrthoDB" id="27512at2157"/>
<dbReference type="InterPro" id="IPR037523">
    <property type="entry name" value="VOC_core"/>
</dbReference>
<dbReference type="EMBL" id="BMPF01000001">
    <property type="protein sequence ID" value="GGL23558.1"/>
    <property type="molecule type" value="Genomic_DNA"/>
</dbReference>
<sequence length="794" mass="88294">MSDADADTEAAWRERFGFAEPYDNQADAIEAAIDAGRENGYLAMEGPCGTGKTMASLTAAATLLDRGVYENVLVVTPVKQQLRQFVEDLRTMNADSDDPLRSVALVGKRDLCPYGREGVFPADVGTHERCEDLRETTANLVEAGSEGSRHDGEEMADLTAIRTDEDLEDAWWDPVRARDLAKSARPGRESIDQSTLETAGASSPYVPVQPSAPAEFDEDEPLFCPFESDWYGRNRGSPIDFSAGEDAVVTSDEFLPAAVEAGTCPHRVQSVLLGEADVIVGNYNHLFDPQSRPLIEGAVGEDTFVIVDEAHRVEERVRDLLSDRVGEQSLRRARNDVSELVARATQSEGAKEELAAHLADFDVTLDDVRRARDFYDDVAAWLAGEVGERLEAEFDGRRAWPERDVELPLRDPSVDEPDDLTRWAEREGYTGDFWRRLVHVGMAVEDVLEEEEEAERATVVGAVSRTFTNWWERDHATYFREIELEHAPTEAPSGEPWEAQYTAGLVMYNCMPGDAVRDVLAGLGGGVLMSATLEPIGVFREVVGLDALENDPEEPRPVTERTYDLPFPEENRASWTVAATPFTARNRGEPTSENGNATREQYRYVLRTVARSHGNVMVCMPNYREAAWAGDYLADATEKDVLVDASSSDGETERLKREFFRGPGKVLVTSTRGTLTEGVDYDGDKLHCCAVVGVPLVNVASPRVRAVRRAYADAFGEENAFAYALTVPAVRRSRQAIGRVVRGREERGVRVFVGERYTEDAPRSVYEYLGPEERAEFVRMTPEFLGPQFERFWD</sequence>
<dbReference type="PROSITE" id="PS51193">
    <property type="entry name" value="HELICASE_ATP_BIND_2"/>
    <property type="match status" value="1"/>
</dbReference>
<dbReference type="SMART" id="SM00487">
    <property type="entry name" value="DEXDc"/>
    <property type="match status" value="1"/>
</dbReference>
<keyword evidence="1" id="KW-0004">4Fe-4S</keyword>
<dbReference type="Pfam" id="PF06733">
    <property type="entry name" value="DEAD_2"/>
    <property type="match status" value="1"/>
</dbReference>
<dbReference type="GO" id="GO:0003677">
    <property type="term" value="F:DNA binding"/>
    <property type="evidence" value="ECO:0007669"/>
    <property type="project" value="UniProtKB-KW"/>
</dbReference>
<dbReference type="SUPFAM" id="SSF52540">
    <property type="entry name" value="P-loop containing nucleoside triphosphate hydrolases"/>
    <property type="match status" value="2"/>
</dbReference>
<dbReference type="SMART" id="SM00491">
    <property type="entry name" value="HELICc2"/>
    <property type="match status" value="1"/>
</dbReference>
<keyword evidence="5" id="KW-0378">Hydrolase</keyword>
<dbReference type="RefSeq" id="WP_188877785.1">
    <property type="nucleotide sequence ID" value="NZ_BMPF01000001.1"/>
</dbReference>
<dbReference type="InterPro" id="IPR006554">
    <property type="entry name" value="Helicase-like_DEXD_c2"/>
</dbReference>
<evidence type="ECO:0000256" key="12">
    <source>
        <dbReference type="ARBA" id="ARBA00023235"/>
    </source>
</evidence>
<keyword evidence="7" id="KW-0067">ATP-binding</keyword>
<dbReference type="GO" id="GO:0051539">
    <property type="term" value="F:4 iron, 4 sulfur cluster binding"/>
    <property type="evidence" value="ECO:0007669"/>
    <property type="project" value="UniProtKB-KW"/>
</dbReference>
<evidence type="ECO:0000259" key="14">
    <source>
        <dbReference type="PROSITE" id="PS51193"/>
    </source>
</evidence>
<dbReference type="GO" id="GO:0046872">
    <property type="term" value="F:metal ion binding"/>
    <property type="evidence" value="ECO:0007669"/>
    <property type="project" value="UniProtKB-KW"/>
</dbReference>
<evidence type="ECO:0000256" key="8">
    <source>
        <dbReference type="ARBA" id="ARBA00023004"/>
    </source>
</evidence>
<dbReference type="GO" id="GO:0016818">
    <property type="term" value="F:hydrolase activity, acting on acid anhydrides, in phosphorus-containing anhydrides"/>
    <property type="evidence" value="ECO:0007669"/>
    <property type="project" value="InterPro"/>
</dbReference>
<dbReference type="InterPro" id="IPR014013">
    <property type="entry name" value="Helic_SF1/SF2_ATP-bd_DinG/Rad3"/>
</dbReference>
<accession>A0A830EYY0</accession>
<gene>
    <name evidence="16" type="ORF">GCM10009037_03900</name>
</gene>
<feature type="domain" description="VOC" evidence="15">
    <location>
        <begin position="357"/>
        <end position="502"/>
    </location>
</feature>
<feature type="compositionally biased region" description="Polar residues" evidence="13">
    <location>
        <begin position="192"/>
        <end position="201"/>
    </location>
</feature>
<keyword evidence="9" id="KW-0411">Iron-sulfur</keyword>
<organism evidence="16 17">
    <name type="scientific">Halarchaeum grantii</name>
    <dbReference type="NCBI Taxonomy" id="1193105"/>
    <lineage>
        <taxon>Archaea</taxon>
        <taxon>Methanobacteriati</taxon>
        <taxon>Methanobacteriota</taxon>
        <taxon>Stenosarchaea group</taxon>
        <taxon>Halobacteria</taxon>
        <taxon>Halobacteriales</taxon>
        <taxon>Halobacteriaceae</taxon>
    </lineage>
</organism>
<dbReference type="InterPro" id="IPR014001">
    <property type="entry name" value="Helicase_ATP-bd"/>
</dbReference>
<dbReference type="Proteomes" id="UP000628840">
    <property type="component" value="Unassembled WGS sequence"/>
</dbReference>
<keyword evidence="11" id="KW-0234">DNA repair</keyword>